<comment type="caution">
    <text evidence="1">The sequence shown here is derived from an EMBL/GenBank/DDBJ whole genome shotgun (WGS) entry which is preliminary data.</text>
</comment>
<evidence type="ECO:0000313" key="1">
    <source>
        <dbReference type="EMBL" id="KKK87435.1"/>
    </source>
</evidence>
<protein>
    <submittedName>
        <fullName evidence="1">Uncharacterized protein</fullName>
    </submittedName>
</protein>
<accession>A0A0F8ZN84</accession>
<dbReference type="EMBL" id="LAZR01050404">
    <property type="protein sequence ID" value="KKK87435.1"/>
    <property type="molecule type" value="Genomic_DNA"/>
</dbReference>
<name>A0A0F8ZN84_9ZZZZ</name>
<gene>
    <name evidence="1" type="ORF">LCGC14_2753270</name>
</gene>
<proteinExistence type="predicted"/>
<dbReference type="AlphaFoldDB" id="A0A0F8ZN84"/>
<sequence>MSLSGYTTITASGLYTSSTNKMHDLGQPGITSDGRKYRYCKSGGAVLVTGDCYSSAAQDAQFEAMAIQANAAIGATSISITIGTTTVAANDFDEGYLMVASGTGIGQSSKIASHGTGTSGQTVVFEIEDPLKVALTTAGSSTLTVVKNPYDDVVIQNATPVAQTAGIAQFAIPTTEFGWIQTGGPAACLWDNVATTVELLSVGASTTTNGAVTLVTTSNTAQIGISMHVVSVSTEVSPVFLTID</sequence>
<reference evidence="1" key="1">
    <citation type="journal article" date="2015" name="Nature">
        <title>Complex archaea that bridge the gap between prokaryotes and eukaryotes.</title>
        <authorList>
            <person name="Spang A."/>
            <person name="Saw J.H."/>
            <person name="Jorgensen S.L."/>
            <person name="Zaremba-Niedzwiedzka K."/>
            <person name="Martijn J."/>
            <person name="Lind A.E."/>
            <person name="van Eijk R."/>
            <person name="Schleper C."/>
            <person name="Guy L."/>
            <person name="Ettema T.J."/>
        </authorList>
    </citation>
    <scope>NUCLEOTIDE SEQUENCE</scope>
</reference>
<organism evidence="1">
    <name type="scientific">marine sediment metagenome</name>
    <dbReference type="NCBI Taxonomy" id="412755"/>
    <lineage>
        <taxon>unclassified sequences</taxon>
        <taxon>metagenomes</taxon>
        <taxon>ecological metagenomes</taxon>
    </lineage>
</organism>